<proteinExistence type="predicted"/>
<gene>
    <name evidence="2" type="ORF">G6045_06030</name>
</gene>
<feature type="transmembrane region" description="Helical" evidence="1">
    <location>
        <begin position="68"/>
        <end position="88"/>
    </location>
</feature>
<name>A0A6G4XCG5_9ACTN</name>
<dbReference type="EMBL" id="JAAKZW010000011">
    <property type="protein sequence ID" value="NGO75239.1"/>
    <property type="molecule type" value="Genomic_DNA"/>
</dbReference>
<keyword evidence="1" id="KW-1133">Transmembrane helix</keyword>
<evidence type="ECO:0000313" key="2">
    <source>
        <dbReference type="EMBL" id="NGO75239.1"/>
    </source>
</evidence>
<keyword evidence="3" id="KW-1185">Reference proteome</keyword>
<keyword evidence="1" id="KW-0472">Membrane</keyword>
<keyword evidence="1" id="KW-0812">Transmembrane</keyword>
<evidence type="ECO:0000256" key="1">
    <source>
        <dbReference type="SAM" id="Phobius"/>
    </source>
</evidence>
<dbReference type="Proteomes" id="UP000481109">
    <property type="component" value="Unassembled WGS sequence"/>
</dbReference>
<comment type="caution">
    <text evidence="2">The sequence shown here is derived from an EMBL/GenBank/DDBJ whole genome shotgun (WGS) entry which is preliminary data.</text>
</comment>
<organism evidence="2 3">
    <name type="scientific">Streptomyces mesophilus</name>
    <dbReference type="NCBI Taxonomy" id="1775132"/>
    <lineage>
        <taxon>Bacteria</taxon>
        <taxon>Bacillati</taxon>
        <taxon>Actinomycetota</taxon>
        <taxon>Actinomycetes</taxon>
        <taxon>Kitasatosporales</taxon>
        <taxon>Streptomycetaceae</taxon>
        <taxon>Streptomyces</taxon>
    </lineage>
</organism>
<sequence length="110" mass="12081">MFQLPDGMPLWVVLILSAACIAIFGLVRLVGKLPKDWYKHRSEFLTRREELRNSHKEGRTATLEKPRLIFFGFVLACVVVVIVALVVVTSQTTAATPPPETPPASSPAAP</sequence>
<feature type="transmembrane region" description="Helical" evidence="1">
    <location>
        <begin position="12"/>
        <end position="31"/>
    </location>
</feature>
<dbReference type="RefSeq" id="WP_165330754.1">
    <property type="nucleotide sequence ID" value="NZ_JAAKZW010000011.1"/>
</dbReference>
<dbReference type="AlphaFoldDB" id="A0A6G4XCG5"/>
<evidence type="ECO:0000313" key="3">
    <source>
        <dbReference type="Proteomes" id="UP000481109"/>
    </source>
</evidence>
<protein>
    <submittedName>
        <fullName evidence="2">Uncharacterized protein</fullName>
    </submittedName>
</protein>
<reference evidence="2 3" key="1">
    <citation type="submission" date="2020-02" db="EMBL/GenBank/DDBJ databases">
        <title>Whole-genome analyses of novel actinobacteria.</title>
        <authorList>
            <person name="Sahin N."/>
            <person name="Tokatli A."/>
        </authorList>
    </citation>
    <scope>NUCLEOTIDE SEQUENCE [LARGE SCALE GENOMIC DNA]</scope>
    <source>
        <strain evidence="2 3">YC504</strain>
    </source>
</reference>
<accession>A0A6G4XCG5</accession>